<name>A0A317ZZL8_9MICO</name>
<evidence type="ECO:0000313" key="3">
    <source>
        <dbReference type="Proteomes" id="UP000246722"/>
    </source>
</evidence>
<dbReference type="InterPro" id="IPR014922">
    <property type="entry name" value="YdhG-like"/>
</dbReference>
<gene>
    <name evidence="2" type="ORF">CTB96_06510</name>
</gene>
<dbReference type="Proteomes" id="UP000246722">
    <property type="component" value="Unassembled WGS sequence"/>
</dbReference>
<sequence length="150" mass="16101">MAPGTPADRTDRDAADAEVRAFVDAVPGDTRRRDAETLLELFGRITGKPPRMWFSTIIGFGSYHYKYESGREGDVCATGFSPRKASSTIYLADGVGAHAEALAKLGPHKTGVGCLYITNLDKVDLGVLDGILTESYRAVTAGVFTSRAKE</sequence>
<comment type="caution">
    <text evidence="2">The sequence shown here is derived from an EMBL/GenBank/DDBJ whole genome shotgun (WGS) entry which is preliminary data.</text>
</comment>
<dbReference type="OrthoDB" id="5951444at2"/>
<feature type="domain" description="YdhG-like" evidence="1">
    <location>
        <begin position="31"/>
        <end position="134"/>
    </location>
</feature>
<keyword evidence="3" id="KW-1185">Reference proteome</keyword>
<dbReference type="RefSeq" id="WP_110126102.1">
    <property type="nucleotide sequence ID" value="NZ_QHLY01000007.1"/>
</dbReference>
<dbReference type="EMBL" id="QHLY01000007">
    <property type="protein sequence ID" value="PXA70721.1"/>
    <property type="molecule type" value="Genomic_DNA"/>
</dbReference>
<dbReference type="AlphaFoldDB" id="A0A317ZZL8"/>
<evidence type="ECO:0000259" key="1">
    <source>
        <dbReference type="Pfam" id="PF08818"/>
    </source>
</evidence>
<evidence type="ECO:0000313" key="2">
    <source>
        <dbReference type="EMBL" id="PXA70721.1"/>
    </source>
</evidence>
<organism evidence="2 3">
    <name type="scientific">Cryobacterium arcticum</name>
    <dbReference type="NCBI Taxonomy" id="670052"/>
    <lineage>
        <taxon>Bacteria</taxon>
        <taxon>Bacillati</taxon>
        <taxon>Actinomycetota</taxon>
        <taxon>Actinomycetes</taxon>
        <taxon>Micrococcales</taxon>
        <taxon>Microbacteriaceae</taxon>
        <taxon>Cryobacterium</taxon>
    </lineage>
</organism>
<dbReference type="Pfam" id="PF08818">
    <property type="entry name" value="DUF1801"/>
    <property type="match status" value="1"/>
</dbReference>
<accession>A0A317ZZL8</accession>
<protein>
    <submittedName>
        <fullName evidence="2">DUF1801 domain-containing protein</fullName>
    </submittedName>
</protein>
<proteinExistence type="predicted"/>
<reference evidence="2 3" key="1">
    <citation type="submission" date="2018-05" db="EMBL/GenBank/DDBJ databases">
        <title>Genetic diversity of glacier-inhabiting Cryobacterium bacteria in China and description of Cryobacterium mengkeensis sp. nov. and Arthrobacter glacialis sp. nov.</title>
        <authorList>
            <person name="Liu Q."/>
            <person name="Xin Y.-H."/>
        </authorList>
    </citation>
    <scope>NUCLEOTIDE SEQUENCE [LARGE SCALE GENOMIC DNA]</scope>
    <source>
        <strain evidence="2 3">SK-1</strain>
    </source>
</reference>